<accession>A0A937X3H7</accession>
<proteinExistence type="predicted"/>
<comment type="caution">
    <text evidence="2">The sequence shown here is derived from an EMBL/GenBank/DDBJ whole genome shotgun (WGS) entry which is preliminary data.</text>
</comment>
<sequence length="222" mass="24720">MEAARATTGREPWLRHGGASDLYPTTVGRTWTYQTHQTQGEAPEKPGKEQRLEISRHVPDGAVMRRFYGSWEAPATLIRKSAEEVRLSRFFADAPSATESIAILRFPLQVGAVWPGRSFPRATESIEVVGQERITVPAGTFDAWHLRHVLTYAAGGGDDLDYWYAAGVGMVQAIERVTLMSGEKPLHTRVRALLAGYGPMVRTTSRDWDRCAQSRLGPRCRP</sequence>
<organism evidence="2 3">
    <name type="scientific">Candidatus Tanganyikabacteria bacterium</name>
    <dbReference type="NCBI Taxonomy" id="2961651"/>
    <lineage>
        <taxon>Bacteria</taxon>
        <taxon>Bacillati</taxon>
        <taxon>Candidatus Sericytochromatia</taxon>
        <taxon>Candidatus Tanganyikabacteria</taxon>
    </lineage>
</organism>
<dbReference type="Proteomes" id="UP000703893">
    <property type="component" value="Unassembled WGS sequence"/>
</dbReference>
<gene>
    <name evidence="2" type="ORF">FJZ00_08510</name>
</gene>
<dbReference type="AlphaFoldDB" id="A0A937X3H7"/>
<evidence type="ECO:0000313" key="3">
    <source>
        <dbReference type="Proteomes" id="UP000703893"/>
    </source>
</evidence>
<reference evidence="2 3" key="1">
    <citation type="submission" date="2019-03" db="EMBL/GenBank/DDBJ databases">
        <title>Lake Tanganyika Metagenome-Assembled Genomes (MAGs).</title>
        <authorList>
            <person name="Tran P."/>
        </authorList>
    </citation>
    <scope>NUCLEOTIDE SEQUENCE [LARGE SCALE GENOMIC DNA]</scope>
    <source>
        <strain evidence="2">K_DeepCast_65m_m2_236</strain>
    </source>
</reference>
<name>A0A937X3H7_9BACT</name>
<dbReference type="EMBL" id="VGJX01000477">
    <property type="protein sequence ID" value="MBM3275183.1"/>
    <property type="molecule type" value="Genomic_DNA"/>
</dbReference>
<evidence type="ECO:0000256" key="1">
    <source>
        <dbReference type="SAM" id="MobiDB-lite"/>
    </source>
</evidence>
<evidence type="ECO:0000313" key="2">
    <source>
        <dbReference type="EMBL" id="MBM3275183.1"/>
    </source>
</evidence>
<feature type="region of interest" description="Disordered" evidence="1">
    <location>
        <begin position="1"/>
        <end position="21"/>
    </location>
</feature>
<dbReference type="Gene3D" id="2.40.360.20">
    <property type="match status" value="1"/>
</dbReference>
<protein>
    <submittedName>
        <fullName evidence="2">Uncharacterized protein</fullName>
    </submittedName>
</protein>